<dbReference type="GO" id="GO:0005524">
    <property type="term" value="F:ATP binding"/>
    <property type="evidence" value="ECO:0007669"/>
    <property type="project" value="UniProtKB-KW"/>
</dbReference>
<dbReference type="CDD" id="cd01098">
    <property type="entry name" value="PAN_AP_plant"/>
    <property type="match status" value="1"/>
</dbReference>
<dbReference type="PIRSF" id="PIRSF000641">
    <property type="entry name" value="SRK"/>
    <property type="match status" value="1"/>
</dbReference>
<evidence type="ECO:0000256" key="9">
    <source>
        <dbReference type="ARBA" id="ARBA00023170"/>
    </source>
</evidence>
<dbReference type="InterPro" id="IPR003609">
    <property type="entry name" value="Pan_app"/>
</dbReference>
<evidence type="ECO:0000256" key="8">
    <source>
        <dbReference type="ARBA" id="ARBA00023157"/>
    </source>
</evidence>
<evidence type="ECO:0000256" key="12">
    <source>
        <dbReference type="ARBA" id="ARBA00048679"/>
    </source>
</evidence>
<dbReference type="PROSITE" id="PS50927">
    <property type="entry name" value="BULB_LECTIN"/>
    <property type="match status" value="1"/>
</dbReference>
<dbReference type="InterPro" id="IPR036426">
    <property type="entry name" value="Bulb-type_lectin_dom_sf"/>
</dbReference>
<dbReference type="InterPro" id="IPR024171">
    <property type="entry name" value="SRK-like_kinase"/>
</dbReference>
<accession>N1QVU3</accession>
<dbReference type="PANTHER" id="PTHR32444">
    <property type="entry name" value="BULB-TYPE LECTIN DOMAIN-CONTAINING PROTEIN"/>
    <property type="match status" value="1"/>
</dbReference>
<dbReference type="EnsemblPlants" id="EMT13210">
    <property type="protein sequence ID" value="EMT13210"/>
    <property type="gene ID" value="F775_17618"/>
</dbReference>
<evidence type="ECO:0000256" key="10">
    <source>
        <dbReference type="ARBA" id="ARBA00023180"/>
    </source>
</evidence>
<keyword evidence="3 13" id="KW-0808">Transferase</keyword>
<dbReference type="GO" id="GO:0048544">
    <property type="term" value="P:recognition of pollen"/>
    <property type="evidence" value="ECO:0007669"/>
    <property type="project" value="InterPro"/>
</dbReference>
<evidence type="ECO:0000313" key="14">
    <source>
        <dbReference type="EnsemblPlants" id="EMT13210"/>
    </source>
</evidence>
<comment type="similarity">
    <text evidence="13">Belongs to the protein kinase superfamily. Ser/Thr protein kinase family.</text>
</comment>
<dbReference type="PROSITE" id="PS50011">
    <property type="entry name" value="PROTEIN_KINASE_DOM"/>
    <property type="match status" value="1"/>
</dbReference>
<dbReference type="GO" id="GO:0004674">
    <property type="term" value="F:protein serine/threonine kinase activity"/>
    <property type="evidence" value="ECO:0007669"/>
    <property type="project" value="UniProtKB-KW"/>
</dbReference>
<dbReference type="GO" id="GO:0051707">
    <property type="term" value="P:response to other organism"/>
    <property type="evidence" value="ECO:0007669"/>
    <property type="project" value="UniProtKB-ARBA"/>
</dbReference>
<dbReference type="AlphaFoldDB" id="N1QVU3"/>
<keyword evidence="6 13" id="KW-0418">Kinase</keyword>
<evidence type="ECO:0000256" key="5">
    <source>
        <dbReference type="ARBA" id="ARBA00022741"/>
    </source>
</evidence>
<dbReference type="Pfam" id="PF00954">
    <property type="entry name" value="S_locus_glycop"/>
    <property type="match status" value="1"/>
</dbReference>
<dbReference type="Pfam" id="PF01453">
    <property type="entry name" value="B_lectin"/>
    <property type="match status" value="1"/>
</dbReference>
<dbReference type="EC" id="2.7.11.1" evidence="13"/>
<evidence type="ECO:0000256" key="4">
    <source>
        <dbReference type="ARBA" id="ARBA00022729"/>
    </source>
</evidence>
<dbReference type="Gene3D" id="2.90.10.10">
    <property type="entry name" value="Bulb-type lectin domain"/>
    <property type="match status" value="1"/>
</dbReference>
<dbReference type="CDD" id="cd00028">
    <property type="entry name" value="B_lectin"/>
    <property type="match status" value="1"/>
</dbReference>
<comment type="subcellular location">
    <subcellularLocation>
        <location evidence="1">Membrane</location>
        <topology evidence="1">Single-pass type I membrane protein</topology>
    </subcellularLocation>
</comment>
<comment type="catalytic activity">
    <reaction evidence="11 13">
        <text>L-threonyl-[protein] + ATP = O-phospho-L-threonyl-[protein] + ADP + H(+)</text>
        <dbReference type="Rhea" id="RHEA:46608"/>
        <dbReference type="Rhea" id="RHEA-COMP:11060"/>
        <dbReference type="Rhea" id="RHEA-COMP:11605"/>
        <dbReference type="ChEBI" id="CHEBI:15378"/>
        <dbReference type="ChEBI" id="CHEBI:30013"/>
        <dbReference type="ChEBI" id="CHEBI:30616"/>
        <dbReference type="ChEBI" id="CHEBI:61977"/>
        <dbReference type="ChEBI" id="CHEBI:456216"/>
        <dbReference type="EC" id="2.7.11.1"/>
    </reaction>
</comment>
<dbReference type="SUPFAM" id="SSF56112">
    <property type="entry name" value="Protein kinase-like (PK-like)"/>
    <property type="match status" value="1"/>
</dbReference>
<evidence type="ECO:0000256" key="1">
    <source>
        <dbReference type="ARBA" id="ARBA00004479"/>
    </source>
</evidence>
<dbReference type="SMART" id="SM00473">
    <property type="entry name" value="PAN_AP"/>
    <property type="match status" value="1"/>
</dbReference>
<evidence type="ECO:0000256" key="3">
    <source>
        <dbReference type="ARBA" id="ARBA00022679"/>
    </source>
</evidence>
<dbReference type="InterPro" id="IPR000858">
    <property type="entry name" value="S_locus_glycoprot_dom"/>
</dbReference>
<dbReference type="FunFam" id="2.90.10.10:FF:000014">
    <property type="entry name" value="Serine/threonine-protein kinase"/>
    <property type="match status" value="1"/>
</dbReference>
<dbReference type="SUPFAM" id="SSF51110">
    <property type="entry name" value="alpha-D-mannose-specific plant lectins"/>
    <property type="match status" value="1"/>
</dbReference>
<keyword evidence="5 13" id="KW-0547">Nucleotide-binding</keyword>
<dbReference type="GO" id="GO:0016020">
    <property type="term" value="C:membrane"/>
    <property type="evidence" value="ECO:0007669"/>
    <property type="project" value="UniProtKB-SubCell"/>
</dbReference>
<dbReference type="InterPro" id="IPR001245">
    <property type="entry name" value="Ser-Thr/Tyr_kinase_cat_dom"/>
</dbReference>
<name>N1QVU3_AEGTA</name>
<proteinExistence type="inferred from homology"/>
<dbReference type="InterPro" id="IPR011009">
    <property type="entry name" value="Kinase-like_dom_sf"/>
</dbReference>
<evidence type="ECO:0000256" key="11">
    <source>
        <dbReference type="ARBA" id="ARBA00047899"/>
    </source>
</evidence>
<reference evidence="14" key="1">
    <citation type="submission" date="2015-06" db="UniProtKB">
        <authorList>
            <consortium name="EnsemblPlants"/>
        </authorList>
    </citation>
    <scope>IDENTIFICATION</scope>
</reference>
<dbReference type="InterPro" id="IPR001480">
    <property type="entry name" value="Bulb-type_lectin_dom"/>
</dbReference>
<protein>
    <recommendedName>
        <fullName evidence="13">Receptor-like serine/threonine-protein kinase</fullName>
        <ecNumber evidence="13">2.7.11.1</ecNumber>
    </recommendedName>
</protein>
<organism evidence="14">
    <name type="scientific">Aegilops tauschii</name>
    <name type="common">Tausch's goatgrass</name>
    <name type="synonym">Aegilops squarrosa</name>
    <dbReference type="NCBI Taxonomy" id="37682"/>
    <lineage>
        <taxon>Eukaryota</taxon>
        <taxon>Viridiplantae</taxon>
        <taxon>Streptophyta</taxon>
        <taxon>Embryophyta</taxon>
        <taxon>Tracheophyta</taxon>
        <taxon>Spermatophyta</taxon>
        <taxon>Magnoliopsida</taxon>
        <taxon>Liliopsida</taxon>
        <taxon>Poales</taxon>
        <taxon>Poaceae</taxon>
        <taxon>BOP clade</taxon>
        <taxon>Pooideae</taxon>
        <taxon>Triticodae</taxon>
        <taxon>Triticeae</taxon>
        <taxon>Triticinae</taxon>
        <taxon>Aegilops</taxon>
    </lineage>
</organism>
<dbReference type="Gene3D" id="1.10.510.10">
    <property type="entry name" value="Transferase(Phosphotransferase) domain 1"/>
    <property type="match status" value="1"/>
</dbReference>
<evidence type="ECO:0000256" key="6">
    <source>
        <dbReference type="ARBA" id="ARBA00022777"/>
    </source>
</evidence>
<evidence type="ECO:0000256" key="7">
    <source>
        <dbReference type="ARBA" id="ARBA00022840"/>
    </source>
</evidence>
<dbReference type="PROSITE" id="PS50948">
    <property type="entry name" value="PAN"/>
    <property type="match status" value="1"/>
</dbReference>
<dbReference type="Gene3D" id="3.30.200.20">
    <property type="entry name" value="Phosphorylase Kinase, domain 1"/>
    <property type="match status" value="1"/>
</dbReference>
<evidence type="ECO:0000256" key="2">
    <source>
        <dbReference type="ARBA" id="ARBA00022527"/>
    </source>
</evidence>
<keyword evidence="2 13" id="KW-0723">Serine/threonine-protein kinase</keyword>
<dbReference type="PANTHER" id="PTHR32444:SF93">
    <property type="entry name" value="BULB-TYPE LECTIN DOMAIN-CONTAINING PROTEIN"/>
    <property type="match status" value="1"/>
</dbReference>
<dbReference type="Pfam" id="PF07714">
    <property type="entry name" value="PK_Tyr_Ser-Thr"/>
    <property type="match status" value="2"/>
</dbReference>
<keyword evidence="8" id="KW-1015">Disulfide bond</keyword>
<evidence type="ECO:0000256" key="13">
    <source>
        <dbReference type="PIRNR" id="PIRNR000641"/>
    </source>
</evidence>
<sequence length="727" mass="80728">MAIHYIPIFFLLFLSSFCKPDDQLTQAKPLTDRDTLISESGDFALGFFSPTSSNMSFYLGIWYHSLPGPRTIVWIANRDSPITNPSSMMLTVTNNSRMVLSDSEGRDIWMVASNITTVAAGAYAVLNNSGNFVLRSSNNMDIWQSFDHPTDTILPTMRFLVSYKAQIVARLVAWEGPDDPSSGNFSCSGDTRSPDLQLVTWNKARLYCRIIVLDGVSVSGGTLNNTSSISYQTIVTSGDEFSYTFTVSDNSPFRRMMLDYTGKLKNLGWDNRSASWIVINEHPNSACDLYASCGPFGYCDFTEAIPTCQCFDGFEPVDSSNSFKGCQRKEALKCHKQSHFTSFPGMKVPNMFLHIRNRNLDDCAAECINNCSCTAYAYADLSSGGAMADPSRCLVWSGELIDAQKATGSENLYLRLADSPGKWGKKKNQKKLMLGYISTSNSLEGNNTEFPCFSYEDILSATNFFADSSLLGRGGFGKVYKCLEKFVSIFCSVEKVCSCRAHWKVEMKLLSKGLVRVLDKHKNLVRLLGCCIHEDEKLLIYEYLANKSLDAFLFDFGMARIFGANQNHANTTRVVGTYGYMSPEYAMGGAFSVKSDTYSFGVLLLEIVSGMKISSPQLNMEFCSLISYAWRLWEDGKATELVDSSIAASCPLHEVVRCIHVGLLCVQDHPNDRPLMSSVMFMLENESAVLAPPKHPVYFALGNYEGEEAREGMSSANEMSMTTLKGR</sequence>
<keyword evidence="4" id="KW-0732">Signal</keyword>
<keyword evidence="9" id="KW-0675">Receptor</keyword>
<keyword evidence="7 13" id="KW-0067">ATP-binding</keyword>
<dbReference type="SMART" id="SM00108">
    <property type="entry name" value="B_lectin"/>
    <property type="match status" value="1"/>
</dbReference>
<dbReference type="ExpressionAtlas" id="N1QVU3">
    <property type="expression patterns" value="baseline"/>
</dbReference>
<dbReference type="FunFam" id="1.10.510.10:FF:001722">
    <property type="entry name" value="G-type lectin S-receptor-like serine/threonine-protein kinase B120"/>
    <property type="match status" value="1"/>
</dbReference>
<keyword evidence="10" id="KW-0325">Glycoprotein</keyword>
<comment type="catalytic activity">
    <reaction evidence="12 13">
        <text>L-seryl-[protein] + ATP = O-phospho-L-seryl-[protein] + ADP + H(+)</text>
        <dbReference type="Rhea" id="RHEA:17989"/>
        <dbReference type="Rhea" id="RHEA-COMP:9863"/>
        <dbReference type="Rhea" id="RHEA-COMP:11604"/>
        <dbReference type="ChEBI" id="CHEBI:15378"/>
        <dbReference type="ChEBI" id="CHEBI:29999"/>
        <dbReference type="ChEBI" id="CHEBI:30616"/>
        <dbReference type="ChEBI" id="CHEBI:83421"/>
        <dbReference type="ChEBI" id="CHEBI:456216"/>
        <dbReference type="EC" id="2.7.11.1"/>
    </reaction>
</comment>
<dbReference type="InterPro" id="IPR000719">
    <property type="entry name" value="Prot_kinase_dom"/>
</dbReference>
<dbReference type="Pfam" id="PF08276">
    <property type="entry name" value="PAN_2"/>
    <property type="match status" value="1"/>
</dbReference>